<name>A0AAU9MP19_9ASTR</name>
<keyword evidence="3" id="KW-0507">mRNA processing</keyword>
<feature type="compositionally biased region" description="Polar residues" evidence="7">
    <location>
        <begin position="746"/>
        <end position="755"/>
    </location>
</feature>
<feature type="compositionally biased region" description="Basic and acidic residues" evidence="7">
    <location>
        <begin position="622"/>
        <end position="631"/>
    </location>
</feature>
<organism evidence="9 10">
    <name type="scientific">Lactuca virosa</name>
    <dbReference type="NCBI Taxonomy" id="75947"/>
    <lineage>
        <taxon>Eukaryota</taxon>
        <taxon>Viridiplantae</taxon>
        <taxon>Streptophyta</taxon>
        <taxon>Embryophyta</taxon>
        <taxon>Tracheophyta</taxon>
        <taxon>Spermatophyta</taxon>
        <taxon>Magnoliopsida</taxon>
        <taxon>eudicotyledons</taxon>
        <taxon>Gunneridae</taxon>
        <taxon>Pentapetalae</taxon>
        <taxon>asterids</taxon>
        <taxon>campanulids</taxon>
        <taxon>Asterales</taxon>
        <taxon>Asteraceae</taxon>
        <taxon>Cichorioideae</taxon>
        <taxon>Cichorieae</taxon>
        <taxon>Lactucinae</taxon>
        <taxon>Lactuca</taxon>
    </lineage>
</organism>
<comment type="caution">
    <text evidence="9">The sequence shown here is derived from an EMBL/GenBank/DDBJ whole genome shotgun (WGS) entry which is preliminary data.</text>
</comment>
<feature type="compositionally biased region" description="Basic residues" evidence="7">
    <location>
        <begin position="857"/>
        <end position="868"/>
    </location>
</feature>
<keyword evidence="2" id="KW-0341">Growth regulation</keyword>
<dbReference type="Proteomes" id="UP001157418">
    <property type="component" value="Unassembled WGS sequence"/>
</dbReference>
<dbReference type="GO" id="GO:0003723">
    <property type="term" value="F:RNA binding"/>
    <property type="evidence" value="ECO:0007669"/>
    <property type="project" value="UniProtKB-KW"/>
</dbReference>
<dbReference type="InterPro" id="IPR000061">
    <property type="entry name" value="Surp"/>
</dbReference>
<feature type="compositionally biased region" description="Basic residues" evidence="7">
    <location>
        <begin position="909"/>
        <end position="918"/>
    </location>
</feature>
<evidence type="ECO:0000256" key="1">
    <source>
        <dbReference type="ARBA" id="ARBA00004123"/>
    </source>
</evidence>
<dbReference type="GO" id="GO:0031047">
    <property type="term" value="P:regulatory ncRNA-mediated gene silencing"/>
    <property type="evidence" value="ECO:0007669"/>
    <property type="project" value="UniProtKB-KW"/>
</dbReference>
<feature type="compositionally biased region" description="Low complexity" evidence="7">
    <location>
        <begin position="869"/>
        <end position="880"/>
    </location>
</feature>
<keyword evidence="5" id="KW-0943">RNA-mediated gene silencing</keyword>
<dbReference type="InterPro" id="IPR011666">
    <property type="entry name" value="DUF1604"/>
</dbReference>
<feature type="compositionally biased region" description="Basic and acidic residues" evidence="7">
    <location>
        <begin position="899"/>
        <end position="908"/>
    </location>
</feature>
<gene>
    <name evidence="9" type="ORF">LVIROSA_LOCUS15187</name>
</gene>
<reference evidence="9 10" key="1">
    <citation type="submission" date="2022-01" db="EMBL/GenBank/DDBJ databases">
        <authorList>
            <person name="Xiong W."/>
            <person name="Schranz E."/>
        </authorList>
    </citation>
    <scope>NUCLEOTIDE SEQUENCE [LARGE SCALE GENOMIC DNA]</scope>
</reference>
<feature type="region of interest" description="Disordered" evidence="7">
    <location>
        <begin position="249"/>
        <end position="286"/>
    </location>
</feature>
<feature type="domain" description="SURP motif" evidence="8">
    <location>
        <begin position="408"/>
        <end position="450"/>
    </location>
</feature>
<dbReference type="FunFam" id="1.10.10.790:FF:000012">
    <property type="entry name" value="G patch domain-containing protein TGH"/>
    <property type="match status" value="1"/>
</dbReference>
<evidence type="ECO:0000259" key="8">
    <source>
        <dbReference type="PROSITE" id="PS50128"/>
    </source>
</evidence>
<feature type="region of interest" description="Disordered" evidence="7">
    <location>
        <begin position="735"/>
        <end position="758"/>
    </location>
</feature>
<keyword evidence="10" id="KW-1185">Reference proteome</keyword>
<dbReference type="PANTHER" id="PTHR13384:SF19">
    <property type="entry name" value="G PATCH DOMAIN-CONTAINING PROTEIN 1"/>
    <property type="match status" value="1"/>
</dbReference>
<dbReference type="GO" id="GO:0006397">
    <property type="term" value="P:mRNA processing"/>
    <property type="evidence" value="ECO:0007669"/>
    <property type="project" value="UniProtKB-KW"/>
</dbReference>
<evidence type="ECO:0000256" key="5">
    <source>
        <dbReference type="ARBA" id="ARBA00023158"/>
    </source>
</evidence>
<comment type="subcellular location">
    <subcellularLocation>
        <location evidence="1">Nucleus</location>
    </subcellularLocation>
</comment>
<evidence type="ECO:0000313" key="10">
    <source>
        <dbReference type="Proteomes" id="UP001157418"/>
    </source>
</evidence>
<keyword evidence="4" id="KW-0694">RNA-binding</keyword>
<dbReference type="PROSITE" id="PS50128">
    <property type="entry name" value="SURP"/>
    <property type="match status" value="1"/>
</dbReference>
<proteinExistence type="predicted"/>
<evidence type="ECO:0000256" key="6">
    <source>
        <dbReference type="ARBA" id="ARBA00023242"/>
    </source>
</evidence>
<feature type="compositionally biased region" description="Basic and acidic residues" evidence="7">
    <location>
        <begin position="919"/>
        <end position="938"/>
    </location>
</feature>
<dbReference type="Pfam" id="PF26093">
    <property type="entry name" value="HTH_TGH"/>
    <property type="match status" value="1"/>
</dbReference>
<protein>
    <recommendedName>
        <fullName evidence="8">SURP motif domain-containing protein</fullName>
    </recommendedName>
</protein>
<evidence type="ECO:0000313" key="9">
    <source>
        <dbReference type="EMBL" id="CAH1428242.1"/>
    </source>
</evidence>
<dbReference type="PANTHER" id="PTHR13384">
    <property type="entry name" value="G PATCH DOMAIN-CONTAINING PROTEIN 1"/>
    <property type="match status" value="1"/>
</dbReference>
<dbReference type="EMBL" id="CAKMRJ010002223">
    <property type="protein sequence ID" value="CAH1428242.1"/>
    <property type="molecule type" value="Genomic_DNA"/>
</dbReference>
<evidence type="ECO:0000256" key="3">
    <source>
        <dbReference type="ARBA" id="ARBA00022664"/>
    </source>
</evidence>
<keyword evidence="6" id="KW-0539">Nucleus</keyword>
<feature type="region of interest" description="Disordered" evidence="7">
    <location>
        <begin position="786"/>
        <end position="945"/>
    </location>
</feature>
<dbReference type="GO" id="GO:0005634">
    <property type="term" value="C:nucleus"/>
    <property type="evidence" value="ECO:0007669"/>
    <property type="project" value="UniProtKB-SubCell"/>
</dbReference>
<feature type="compositionally biased region" description="Basic and acidic residues" evidence="7">
    <location>
        <begin position="272"/>
        <end position="284"/>
    </location>
</feature>
<dbReference type="SUPFAM" id="SSF109905">
    <property type="entry name" value="Surp module (SWAP domain)"/>
    <property type="match status" value="1"/>
</dbReference>
<evidence type="ECO:0000256" key="7">
    <source>
        <dbReference type="SAM" id="MobiDB-lite"/>
    </source>
</evidence>
<sequence>MASDEEDFVFFGTPIEREEDITSRKKKSIAEASGQLRTLAPWKQEVRDEEGRRRFHGAFSGGFSAGYFNTVGSKEGWTPQTFTSSRKNRAEIKQQDLSNFLDDDEKAELEGNSLGTSMQFDTFGFTAAEVARKQVEKEQNERPSAIPGPAPDEIVVPATDPIGVRLMLKMGWRRGHSIKSSKTSSLYDARREARKAFLALSEDAKAPVAGPTQAEAEDDIELSTDGVSQLHKSTPVYVLNPKQDMHGLGYDPFKGAPEFRENKRSHLPGNKESGHKRQPPKKDGLFSFKTRNVAPGFGIGALEELDAEDEDVYASGYDFEAFVEEIEEPTKLAIEDKKKTTVKQHGILPGFKPATNSDYQLERFDPPVVPKDFVPHHNFPATSEVNHKMTELPPKDVPPPEDNNLKILIEGVATLVARCGPLFEELSREKNQSNPLFDFLNGGNGHDYYKRKLWEAKQKHGDKIKPLLKEKVTPNTQKMTAESRGNILGEKPLLRSVAKDVPAPVSVTETVNLQFHLSDTFTEPSSFVEPTEITKPFQHDPAKQDRFEQYMKEKYHGGLRTKDAGESSKMSESARARERLEFEAAAEAITQGKWGKESQPSGQQILGVPGGRGLQFTSGGSEKMEVSRGEETIEKSMFPKREEFQWRPASILCKRFDLIDPYMGKPPPPPRSRSKLDSLIFMPDYVKAATEVEKTFSNNKLPVSQLDEKGETSVEDVVEVENVERPVDLYKAIFSDDSDDEEGSSNIIINQPQSEDPTKKIEAANTTLSRLVAGDFLESLGKELGLEVPPENHVNVKPPQPTQKSTPQKQEPINSDSHKDINRIQENSSKNDASELNHEKRDTKVERKGSSSEDDRKRKRSKRHRNRNRNGSSSDGNASESSDDYRDRDRHSSRRKERKKESSRDRSSSHGRHRKHRSRDSSSKSRRYDDKDYGDGKREKRKSRD</sequence>
<accession>A0AAU9MP19</accession>
<dbReference type="SMART" id="SM00648">
    <property type="entry name" value="SWAP"/>
    <property type="match status" value="1"/>
</dbReference>
<dbReference type="AlphaFoldDB" id="A0AAU9MP19"/>
<dbReference type="Gene3D" id="1.10.10.790">
    <property type="entry name" value="Surp module"/>
    <property type="match status" value="1"/>
</dbReference>
<dbReference type="InterPro" id="IPR035967">
    <property type="entry name" value="SWAP/Surp_sf"/>
</dbReference>
<evidence type="ECO:0000256" key="2">
    <source>
        <dbReference type="ARBA" id="ARBA00022604"/>
    </source>
</evidence>
<dbReference type="Pfam" id="PF07713">
    <property type="entry name" value="DUF1604"/>
    <property type="match status" value="1"/>
</dbReference>
<feature type="region of interest" description="Disordered" evidence="7">
    <location>
        <begin position="590"/>
        <end position="631"/>
    </location>
</feature>
<dbReference type="Pfam" id="PF01805">
    <property type="entry name" value="Surp"/>
    <property type="match status" value="1"/>
</dbReference>
<feature type="compositionally biased region" description="Basic and acidic residues" evidence="7">
    <location>
        <begin position="832"/>
        <end position="856"/>
    </location>
</feature>
<evidence type="ECO:0000256" key="4">
    <source>
        <dbReference type="ARBA" id="ARBA00022884"/>
    </source>
</evidence>